<dbReference type="NCBIfam" id="TIGR00254">
    <property type="entry name" value="GGDEF"/>
    <property type="match status" value="1"/>
</dbReference>
<reference evidence="4 5" key="2">
    <citation type="submission" date="2024-09" db="EMBL/GenBank/DDBJ databases">
        <title>Draft genome sequence of Candidatus Magnetaquicoccaceae bacterium FCR-1.</title>
        <authorList>
            <person name="Shimoshige H."/>
            <person name="Shimamura S."/>
            <person name="Taoka A."/>
            <person name="Kobayashi H."/>
            <person name="Maekawa T."/>
        </authorList>
    </citation>
    <scope>NUCLEOTIDE SEQUENCE [LARGE SCALE GENOMIC DNA]</scope>
    <source>
        <strain evidence="4 5">FCR-1</strain>
    </source>
</reference>
<evidence type="ECO:0000256" key="1">
    <source>
        <dbReference type="SAM" id="Phobius"/>
    </source>
</evidence>
<accession>A0ABQ0C7Y8</accession>
<dbReference type="InterPro" id="IPR029016">
    <property type="entry name" value="GAF-like_dom_sf"/>
</dbReference>
<dbReference type="CDD" id="cd01949">
    <property type="entry name" value="GGDEF"/>
    <property type="match status" value="1"/>
</dbReference>
<dbReference type="InterPro" id="IPR003018">
    <property type="entry name" value="GAF"/>
</dbReference>
<protein>
    <recommendedName>
        <fullName evidence="6">Diguanylate cyclase</fullName>
    </recommendedName>
</protein>
<dbReference type="SMART" id="SM00304">
    <property type="entry name" value="HAMP"/>
    <property type="match status" value="1"/>
</dbReference>
<keyword evidence="5" id="KW-1185">Reference proteome</keyword>
<dbReference type="CDD" id="cd06225">
    <property type="entry name" value="HAMP"/>
    <property type="match status" value="1"/>
</dbReference>
<gene>
    <name evidence="4" type="ORF">SIID45300_01311</name>
</gene>
<proteinExistence type="predicted"/>
<dbReference type="Pfam" id="PF00990">
    <property type="entry name" value="GGDEF"/>
    <property type="match status" value="1"/>
</dbReference>
<keyword evidence="1" id="KW-0472">Membrane</keyword>
<dbReference type="InterPro" id="IPR052163">
    <property type="entry name" value="DGC-Regulatory_Protein"/>
</dbReference>
<dbReference type="Proteomes" id="UP001628193">
    <property type="component" value="Unassembled WGS sequence"/>
</dbReference>
<dbReference type="PANTHER" id="PTHR46663:SF2">
    <property type="entry name" value="GGDEF DOMAIN-CONTAINING PROTEIN"/>
    <property type="match status" value="1"/>
</dbReference>
<dbReference type="Pfam" id="PF13185">
    <property type="entry name" value="GAF_2"/>
    <property type="match status" value="1"/>
</dbReference>
<feature type="domain" description="GGDEF" evidence="3">
    <location>
        <begin position="442"/>
        <end position="575"/>
    </location>
</feature>
<evidence type="ECO:0000259" key="3">
    <source>
        <dbReference type="PROSITE" id="PS50887"/>
    </source>
</evidence>
<sequence length="581" mass="65527">MYIHHKLGLGFGGTVGLVLLLSMLAWQNMQILVGMERGQERVRQMREALLEARRHEKNYLLRQDEKWADLTRDWMTRLGQMVRDETSQSSGAEHESWHEIDELTQTYLDRFEALGQIPLHSWKERVEQTERQLVPLARQLHERFDARLSARLGKQETHLAYTERLHTIFVVLAILSAGLMVFTLTRSILRSLKSGVQFSRQIAAGNLNATIDHIPKDEIGILLHAMQQMGRELNRLDETNLRSQARRLALSALLESSLEPLSLQKQLEVALHIVLTVPFLRLEHRGAIFLADEQDGTLRMIASDGLTPQNEQACRTVRPGWCLCGRAAVEKRLLHVQNVDGRHENRFDGMPDHGHYCLPIVSRGRVLAVMNLYLDPTHVKTAEEEAFLANVGFTLAGILERKRLEERMQHLAHHDLLTSLPNRMLFTEHLTHALAQATRGQEPLALMLIDLDHFKEVNDTLGHAAGDQVLITSTQRIRVCLRASDLVARMGGDEFAVILSDLADPAAAGRVAEKIVQSVSQPIDVAGEKVTVGASIGIALFPAHGDNGDALMEHADMAMYAVKERGRNGFRYFEKADRKSR</sequence>
<comment type="caution">
    <text evidence="4">The sequence shown here is derived from an EMBL/GenBank/DDBJ whole genome shotgun (WGS) entry which is preliminary data.</text>
</comment>
<dbReference type="InterPro" id="IPR029787">
    <property type="entry name" value="Nucleotide_cyclase"/>
</dbReference>
<dbReference type="InterPro" id="IPR003660">
    <property type="entry name" value="HAMP_dom"/>
</dbReference>
<feature type="domain" description="HAMP" evidence="2">
    <location>
        <begin position="186"/>
        <end position="238"/>
    </location>
</feature>
<dbReference type="SUPFAM" id="SSF55781">
    <property type="entry name" value="GAF domain-like"/>
    <property type="match status" value="1"/>
</dbReference>
<evidence type="ECO:0000313" key="5">
    <source>
        <dbReference type="Proteomes" id="UP001628193"/>
    </source>
</evidence>
<dbReference type="EMBL" id="BAAFGK010000004">
    <property type="protein sequence ID" value="GAB0056993.1"/>
    <property type="molecule type" value="Genomic_DNA"/>
</dbReference>
<keyword evidence="1" id="KW-0812">Transmembrane</keyword>
<name>A0ABQ0C7Y8_9PROT</name>
<dbReference type="PROSITE" id="PS50887">
    <property type="entry name" value="GGDEF"/>
    <property type="match status" value="1"/>
</dbReference>
<keyword evidence="1" id="KW-1133">Transmembrane helix</keyword>
<dbReference type="Gene3D" id="3.30.70.270">
    <property type="match status" value="1"/>
</dbReference>
<dbReference type="PROSITE" id="PS50885">
    <property type="entry name" value="HAMP"/>
    <property type="match status" value="1"/>
</dbReference>
<evidence type="ECO:0008006" key="6">
    <source>
        <dbReference type="Google" id="ProtNLM"/>
    </source>
</evidence>
<dbReference type="Gene3D" id="6.10.340.10">
    <property type="match status" value="1"/>
</dbReference>
<dbReference type="SUPFAM" id="SSF158472">
    <property type="entry name" value="HAMP domain-like"/>
    <property type="match status" value="1"/>
</dbReference>
<dbReference type="Pfam" id="PF00672">
    <property type="entry name" value="HAMP"/>
    <property type="match status" value="1"/>
</dbReference>
<feature type="transmembrane region" description="Helical" evidence="1">
    <location>
        <begin position="7"/>
        <end position="26"/>
    </location>
</feature>
<dbReference type="InterPro" id="IPR043128">
    <property type="entry name" value="Rev_trsase/Diguanyl_cyclase"/>
</dbReference>
<dbReference type="SUPFAM" id="SSF55073">
    <property type="entry name" value="Nucleotide cyclase"/>
    <property type="match status" value="1"/>
</dbReference>
<dbReference type="SMART" id="SM00267">
    <property type="entry name" value="GGDEF"/>
    <property type="match status" value="1"/>
</dbReference>
<dbReference type="RefSeq" id="WP_420904705.1">
    <property type="nucleotide sequence ID" value="NZ_BAAFGK010000004.1"/>
</dbReference>
<reference evidence="4 5" key="1">
    <citation type="submission" date="2024-05" db="EMBL/GenBank/DDBJ databases">
        <authorList>
            <consortium name="Candidatus Magnetaquicoccaceae bacterium FCR-1 genome sequencing consortium"/>
            <person name="Shimoshige H."/>
            <person name="Shimamura S."/>
            <person name="Taoka A."/>
            <person name="Kobayashi H."/>
            <person name="Maekawa T."/>
        </authorList>
    </citation>
    <scope>NUCLEOTIDE SEQUENCE [LARGE SCALE GENOMIC DNA]</scope>
    <source>
        <strain evidence="4 5">FCR-1</strain>
    </source>
</reference>
<evidence type="ECO:0000259" key="2">
    <source>
        <dbReference type="PROSITE" id="PS50885"/>
    </source>
</evidence>
<organism evidence="4 5">
    <name type="scientific">Candidatus Magnetaquiglobus chichijimensis</name>
    <dbReference type="NCBI Taxonomy" id="3141448"/>
    <lineage>
        <taxon>Bacteria</taxon>
        <taxon>Pseudomonadati</taxon>
        <taxon>Pseudomonadota</taxon>
        <taxon>Magnetococcia</taxon>
        <taxon>Magnetococcales</taxon>
        <taxon>Candidatus Magnetaquicoccaceae</taxon>
        <taxon>Candidatus Magnetaquiglobus</taxon>
    </lineage>
</organism>
<dbReference type="Gene3D" id="3.30.450.40">
    <property type="match status" value="1"/>
</dbReference>
<dbReference type="PANTHER" id="PTHR46663">
    <property type="entry name" value="DIGUANYLATE CYCLASE DGCT-RELATED"/>
    <property type="match status" value="1"/>
</dbReference>
<evidence type="ECO:0000313" key="4">
    <source>
        <dbReference type="EMBL" id="GAB0056993.1"/>
    </source>
</evidence>
<dbReference type="InterPro" id="IPR000160">
    <property type="entry name" value="GGDEF_dom"/>
</dbReference>